<accession>A0A0N5ABK7</accession>
<protein>
    <submittedName>
        <fullName evidence="2">RBM38</fullName>
    </submittedName>
</protein>
<dbReference type="AlphaFoldDB" id="A0A0N5ABK7"/>
<dbReference type="Proteomes" id="UP000046393">
    <property type="component" value="Unplaced"/>
</dbReference>
<evidence type="ECO:0000313" key="2">
    <source>
        <dbReference type="WBParaSite" id="SMUV_0000153301-mRNA-1"/>
    </source>
</evidence>
<reference evidence="2" key="1">
    <citation type="submission" date="2017-02" db="UniProtKB">
        <authorList>
            <consortium name="WormBaseParasite"/>
        </authorList>
    </citation>
    <scope>IDENTIFICATION</scope>
</reference>
<dbReference type="WBParaSite" id="SMUV_0000153301-mRNA-1">
    <property type="protein sequence ID" value="SMUV_0000153301-mRNA-1"/>
    <property type="gene ID" value="SMUV_0000153301"/>
</dbReference>
<name>A0A0N5ABK7_9BILA</name>
<organism evidence="1 2">
    <name type="scientific">Syphacia muris</name>
    <dbReference type="NCBI Taxonomy" id="451379"/>
    <lineage>
        <taxon>Eukaryota</taxon>
        <taxon>Metazoa</taxon>
        <taxon>Ecdysozoa</taxon>
        <taxon>Nematoda</taxon>
        <taxon>Chromadorea</taxon>
        <taxon>Rhabditida</taxon>
        <taxon>Spirurina</taxon>
        <taxon>Oxyuridomorpha</taxon>
        <taxon>Oxyuroidea</taxon>
        <taxon>Oxyuridae</taxon>
        <taxon>Syphacia</taxon>
    </lineage>
</organism>
<keyword evidence="1" id="KW-1185">Reference proteome</keyword>
<evidence type="ECO:0000313" key="1">
    <source>
        <dbReference type="Proteomes" id="UP000046393"/>
    </source>
</evidence>
<sequence>MQVAGAVPCKRPAVDKTGLSVYPNGAAAAAVQALSQMPPAATFGSAAYMLPGLHGYMPAVTFNGQFPPRL</sequence>
<proteinExistence type="predicted"/>